<feature type="transmembrane region" description="Helical" evidence="7">
    <location>
        <begin position="68"/>
        <end position="89"/>
    </location>
</feature>
<feature type="transmembrane region" description="Helical" evidence="7">
    <location>
        <begin position="95"/>
        <end position="116"/>
    </location>
</feature>
<feature type="transmembrane region" description="Helical" evidence="7">
    <location>
        <begin position="268"/>
        <end position="285"/>
    </location>
</feature>
<feature type="transmembrane region" description="Helical" evidence="7">
    <location>
        <begin position="179"/>
        <end position="200"/>
    </location>
</feature>
<feature type="transmembrane region" description="Helical" evidence="7">
    <location>
        <begin position="243"/>
        <end position="262"/>
    </location>
</feature>
<protein>
    <submittedName>
        <fullName evidence="9">Permease of the drug/metabolite transporter (DMT) superfamily</fullName>
    </submittedName>
</protein>
<feature type="domain" description="EamA" evidence="8">
    <location>
        <begin position="10"/>
        <end position="137"/>
    </location>
</feature>
<feature type="transmembrane region" description="Helical" evidence="7">
    <location>
        <begin position="36"/>
        <end position="56"/>
    </location>
</feature>
<proteinExistence type="inferred from homology"/>
<keyword evidence="4 7" id="KW-0812">Transmembrane</keyword>
<dbReference type="InterPro" id="IPR050638">
    <property type="entry name" value="AA-Vitamin_Transporters"/>
</dbReference>
<evidence type="ECO:0000259" key="8">
    <source>
        <dbReference type="Pfam" id="PF00892"/>
    </source>
</evidence>
<feature type="transmembrane region" description="Helical" evidence="7">
    <location>
        <begin position="147"/>
        <end position="167"/>
    </location>
</feature>
<evidence type="ECO:0000256" key="2">
    <source>
        <dbReference type="ARBA" id="ARBA00007362"/>
    </source>
</evidence>
<dbReference type="STRING" id="392015.SAMN05421543_10598"/>
<keyword evidence="6 7" id="KW-0472">Membrane</keyword>
<evidence type="ECO:0000256" key="6">
    <source>
        <dbReference type="ARBA" id="ARBA00023136"/>
    </source>
</evidence>
<organism evidence="9 10">
    <name type="scientific">Alicyclobacillus macrosporangiidus</name>
    <dbReference type="NCBI Taxonomy" id="392015"/>
    <lineage>
        <taxon>Bacteria</taxon>
        <taxon>Bacillati</taxon>
        <taxon>Bacillota</taxon>
        <taxon>Bacilli</taxon>
        <taxon>Bacillales</taxon>
        <taxon>Alicyclobacillaceae</taxon>
        <taxon>Alicyclobacillus</taxon>
    </lineage>
</organism>
<sequence length="303" mass="33225">MRTPQLRSLALIAFLVLVWGTTWPVYKLALNDTPPLLFSGMRTLLGGIGLALVALPRWREIRWRACRGMYVISCVFNVILFFGLQTVGLTFLPEGLFTVLVYLEPVLVGLLAWLWLREQISAVKIVGLLLGFAGVAAASAGNLRAGASFTGIAIALITAAGWAVGTVYLKRIQGKVDPLWLIAIQFILGGGVLTGLGLCTERWTDIHWTPEYVFGLLYGAVFGVALAWIAWFRLVQSGEASRVVANTFLVPLIAVACGVVFLHEPFNTSLLLGLVLIIASIWLVNRRVEPRRPRTQGWRTGIQ</sequence>
<comment type="similarity">
    <text evidence="2">Belongs to the EamA transporter family.</text>
</comment>
<keyword evidence="10" id="KW-1185">Reference proteome</keyword>
<evidence type="ECO:0000313" key="10">
    <source>
        <dbReference type="Proteomes" id="UP000183508"/>
    </source>
</evidence>
<gene>
    <name evidence="9" type="ORF">SAMN05421543_10598</name>
</gene>
<evidence type="ECO:0000313" key="9">
    <source>
        <dbReference type="EMBL" id="SFU64083.1"/>
    </source>
</evidence>
<feature type="transmembrane region" description="Helical" evidence="7">
    <location>
        <begin position="212"/>
        <end position="231"/>
    </location>
</feature>
<reference evidence="10" key="1">
    <citation type="submission" date="2016-10" db="EMBL/GenBank/DDBJ databases">
        <authorList>
            <person name="Varghese N."/>
        </authorList>
    </citation>
    <scope>NUCLEOTIDE SEQUENCE [LARGE SCALE GENOMIC DNA]</scope>
    <source>
        <strain evidence="10">DSM 17980</strain>
    </source>
</reference>
<accession>A0A1I7HTP8</accession>
<feature type="transmembrane region" description="Helical" evidence="7">
    <location>
        <begin position="123"/>
        <end position="141"/>
    </location>
</feature>
<dbReference type="Pfam" id="PF00892">
    <property type="entry name" value="EamA"/>
    <property type="match status" value="2"/>
</dbReference>
<keyword evidence="3" id="KW-1003">Cell membrane</keyword>
<dbReference type="PANTHER" id="PTHR32322:SF18">
    <property type="entry name" value="S-ADENOSYLMETHIONINE_S-ADENOSYLHOMOCYSTEINE TRANSPORTER"/>
    <property type="match status" value="1"/>
</dbReference>
<dbReference type="PANTHER" id="PTHR32322">
    <property type="entry name" value="INNER MEMBRANE TRANSPORTER"/>
    <property type="match status" value="1"/>
</dbReference>
<evidence type="ECO:0000256" key="4">
    <source>
        <dbReference type="ARBA" id="ARBA00022692"/>
    </source>
</evidence>
<comment type="subcellular location">
    <subcellularLocation>
        <location evidence="1">Cell membrane</location>
        <topology evidence="1">Multi-pass membrane protein</topology>
    </subcellularLocation>
</comment>
<evidence type="ECO:0000256" key="3">
    <source>
        <dbReference type="ARBA" id="ARBA00022475"/>
    </source>
</evidence>
<evidence type="ECO:0000256" key="7">
    <source>
        <dbReference type="SAM" id="Phobius"/>
    </source>
</evidence>
<dbReference type="SUPFAM" id="SSF103481">
    <property type="entry name" value="Multidrug resistance efflux transporter EmrE"/>
    <property type="match status" value="2"/>
</dbReference>
<keyword evidence="5 7" id="KW-1133">Transmembrane helix</keyword>
<dbReference type="AlphaFoldDB" id="A0A1I7HTP8"/>
<dbReference type="RefSeq" id="WP_074950637.1">
    <property type="nucleotide sequence ID" value="NZ_FPBV01000005.1"/>
</dbReference>
<dbReference type="EMBL" id="FPBV01000005">
    <property type="protein sequence ID" value="SFU64083.1"/>
    <property type="molecule type" value="Genomic_DNA"/>
</dbReference>
<dbReference type="Proteomes" id="UP000183508">
    <property type="component" value="Unassembled WGS sequence"/>
</dbReference>
<dbReference type="InterPro" id="IPR000620">
    <property type="entry name" value="EamA_dom"/>
</dbReference>
<evidence type="ECO:0000256" key="5">
    <source>
        <dbReference type="ARBA" id="ARBA00022989"/>
    </source>
</evidence>
<name>A0A1I7HTP8_9BACL</name>
<evidence type="ECO:0000256" key="1">
    <source>
        <dbReference type="ARBA" id="ARBA00004651"/>
    </source>
</evidence>
<feature type="domain" description="EamA" evidence="8">
    <location>
        <begin position="150"/>
        <end position="285"/>
    </location>
</feature>
<dbReference type="InterPro" id="IPR037185">
    <property type="entry name" value="EmrE-like"/>
</dbReference>
<dbReference type="GO" id="GO:0005886">
    <property type="term" value="C:plasma membrane"/>
    <property type="evidence" value="ECO:0007669"/>
    <property type="project" value="UniProtKB-SubCell"/>
</dbReference>